<keyword evidence="2" id="KW-1185">Reference proteome</keyword>
<proteinExistence type="predicted"/>
<evidence type="ECO:0000313" key="2">
    <source>
        <dbReference type="Proteomes" id="UP000717696"/>
    </source>
</evidence>
<dbReference type="PANTHER" id="PTHR38792">
    <property type="entry name" value="BNR/ASP-BOX REPEAT DOMAIN PROTEIN (AFU_ORTHOLOGUE AFUA_7G06430)-RELATED"/>
    <property type="match status" value="1"/>
</dbReference>
<accession>A0A9P9ISJ5</accession>
<dbReference type="AlphaFoldDB" id="A0A9P9ISJ5"/>
<dbReference type="Proteomes" id="UP000717696">
    <property type="component" value="Unassembled WGS sequence"/>
</dbReference>
<evidence type="ECO:0008006" key="3">
    <source>
        <dbReference type="Google" id="ProtNLM"/>
    </source>
</evidence>
<dbReference type="OrthoDB" id="2130735at2759"/>
<sequence>MVSRSRVAFTPRLTSQLKPLANFLNALFIQLRVAPRHQSFLTTMYNIMRDLTVTALAVVALASPTTTRAVKPKAWTNFNDNPVFYPEINATSWRTLYGRTLQLPDNSILLSWEDYDPDATLTYFPIWKSTDGGVSFKYFSRVDDQVNGWGNWYQPFLYALPEPFGGYPKGTVLLAGVSTPRDLEEAYIDLYASTNKGQDWEFVSHIVYGPGREVIDKGQQAVWEPFFHMYKDQLICYYSTQVDPNHNQKLSHKTTKDLRNWSMEVDDVAEPDSSVRPGMATVAYSPVSKNYVMTFEYCGGPIAGGCPVYYKVSKSPLTFGTVASQPIIPDDGQLNPNGSPFVIWTPEPDKKGKGIFIANGNSREEVFVNTDAVDPKGWKPVNVGQWSAYSRELRIINTPTYSAAEGKQKLLITNGGNIGCSGSCYNFVANGVVDIPNYPLS</sequence>
<dbReference type="Gene3D" id="2.120.10.10">
    <property type="match status" value="1"/>
</dbReference>
<gene>
    <name evidence="1" type="ORF">B0J13DRAFT_564305</name>
</gene>
<protein>
    <recommendedName>
        <fullName evidence="3">Sialidase domain-containing protein</fullName>
    </recommendedName>
</protein>
<reference evidence="1" key="1">
    <citation type="journal article" date="2021" name="Nat. Commun.">
        <title>Genetic determinants of endophytism in the Arabidopsis root mycobiome.</title>
        <authorList>
            <person name="Mesny F."/>
            <person name="Miyauchi S."/>
            <person name="Thiergart T."/>
            <person name="Pickel B."/>
            <person name="Atanasova L."/>
            <person name="Karlsson M."/>
            <person name="Huettel B."/>
            <person name="Barry K.W."/>
            <person name="Haridas S."/>
            <person name="Chen C."/>
            <person name="Bauer D."/>
            <person name="Andreopoulos W."/>
            <person name="Pangilinan J."/>
            <person name="LaButti K."/>
            <person name="Riley R."/>
            <person name="Lipzen A."/>
            <person name="Clum A."/>
            <person name="Drula E."/>
            <person name="Henrissat B."/>
            <person name="Kohler A."/>
            <person name="Grigoriev I.V."/>
            <person name="Martin F.M."/>
            <person name="Hacquard S."/>
        </authorList>
    </citation>
    <scope>NUCLEOTIDE SEQUENCE</scope>
    <source>
        <strain evidence="1">MPI-CAGE-AT-0021</strain>
    </source>
</reference>
<comment type="caution">
    <text evidence="1">The sequence shown here is derived from an EMBL/GenBank/DDBJ whole genome shotgun (WGS) entry which is preliminary data.</text>
</comment>
<name>A0A9P9ISJ5_9HYPO</name>
<dbReference type="EMBL" id="JAGMUU010000021">
    <property type="protein sequence ID" value="KAH7129605.1"/>
    <property type="molecule type" value="Genomic_DNA"/>
</dbReference>
<dbReference type="InterPro" id="IPR023296">
    <property type="entry name" value="Glyco_hydro_beta-prop_sf"/>
</dbReference>
<organism evidence="1 2">
    <name type="scientific">Dactylonectria estremocensis</name>
    <dbReference type="NCBI Taxonomy" id="1079267"/>
    <lineage>
        <taxon>Eukaryota</taxon>
        <taxon>Fungi</taxon>
        <taxon>Dikarya</taxon>
        <taxon>Ascomycota</taxon>
        <taxon>Pezizomycotina</taxon>
        <taxon>Sordariomycetes</taxon>
        <taxon>Hypocreomycetidae</taxon>
        <taxon>Hypocreales</taxon>
        <taxon>Nectriaceae</taxon>
        <taxon>Dactylonectria</taxon>
    </lineage>
</organism>
<dbReference type="SUPFAM" id="SSF75005">
    <property type="entry name" value="Arabinanase/levansucrase/invertase"/>
    <property type="match status" value="1"/>
</dbReference>
<dbReference type="PANTHER" id="PTHR38792:SF3">
    <property type="entry name" value="BNR_ASP-BOX REPEAT DOMAIN PROTEIN (AFU_ORTHOLOGUE AFUA_7G06430)-RELATED"/>
    <property type="match status" value="1"/>
</dbReference>
<evidence type="ECO:0000313" key="1">
    <source>
        <dbReference type="EMBL" id="KAH7129605.1"/>
    </source>
</evidence>